<evidence type="ECO:0000256" key="8">
    <source>
        <dbReference type="ARBA" id="ARBA00023235"/>
    </source>
</evidence>
<keyword evidence="6 9" id="KW-0822">Tryptophan biosynthesis</keyword>
<dbReference type="Gene3D" id="3.20.20.70">
    <property type="entry name" value="Aldolase class I"/>
    <property type="match status" value="1"/>
</dbReference>
<dbReference type="Pfam" id="PF00697">
    <property type="entry name" value="PRAI"/>
    <property type="match status" value="1"/>
</dbReference>
<evidence type="ECO:0000259" key="10">
    <source>
        <dbReference type="Pfam" id="PF00697"/>
    </source>
</evidence>
<evidence type="ECO:0000256" key="7">
    <source>
        <dbReference type="ARBA" id="ARBA00023141"/>
    </source>
</evidence>
<evidence type="ECO:0000313" key="11">
    <source>
        <dbReference type="EMBL" id="MBB3840089.1"/>
    </source>
</evidence>
<keyword evidence="7 9" id="KW-0057">Aromatic amino acid biosynthesis</keyword>
<evidence type="ECO:0000313" key="12">
    <source>
        <dbReference type="Proteomes" id="UP000541352"/>
    </source>
</evidence>
<comment type="similarity">
    <text evidence="9">Belongs to the TrpF family.</text>
</comment>
<reference evidence="11 12" key="1">
    <citation type="submission" date="2020-08" db="EMBL/GenBank/DDBJ databases">
        <title>Genomic Encyclopedia of Type Strains, Phase IV (KMG-IV): sequencing the most valuable type-strain genomes for metagenomic binning, comparative biology and taxonomic classification.</title>
        <authorList>
            <person name="Goeker M."/>
        </authorList>
    </citation>
    <scope>NUCLEOTIDE SEQUENCE [LARGE SCALE GENOMIC DNA]</scope>
    <source>
        <strain evidence="11 12">DSM 17976</strain>
    </source>
</reference>
<dbReference type="Proteomes" id="UP000541352">
    <property type="component" value="Unassembled WGS sequence"/>
</dbReference>
<dbReference type="SUPFAM" id="SSF51366">
    <property type="entry name" value="Ribulose-phoshate binding barrel"/>
    <property type="match status" value="1"/>
</dbReference>
<dbReference type="HAMAP" id="MF_00135">
    <property type="entry name" value="PRAI"/>
    <property type="match status" value="1"/>
</dbReference>
<dbReference type="EMBL" id="JACIBY010000009">
    <property type="protein sequence ID" value="MBB3840089.1"/>
    <property type="molecule type" value="Genomic_DNA"/>
</dbReference>
<dbReference type="PANTHER" id="PTHR42894:SF1">
    <property type="entry name" value="N-(5'-PHOSPHORIBOSYL)ANTHRANILATE ISOMERASE"/>
    <property type="match status" value="1"/>
</dbReference>
<dbReference type="InterPro" id="IPR011060">
    <property type="entry name" value="RibuloseP-bd_barrel"/>
</dbReference>
<protein>
    <recommendedName>
        <fullName evidence="4 9">N-(5'-phosphoribosyl)anthranilate isomerase</fullName>
        <shortName evidence="9">PRAI</shortName>
        <ecNumber evidence="3 9">5.3.1.24</ecNumber>
    </recommendedName>
</protein>
<keyword evidence="5 9" id="KW-0028">Amino-acid biosynthesis</keyword>
<comment type="catalytic activity">
    <reaction evidence="1 9">
        <text>N-(5-phospho-beta-D-ribosyl)anthranilate = 1-(2-carboxyphenylamino)-1-deoxy-D-ribulose 5-phosphate</text>
        <dbReference type="Rhea" id="RHEA:21540"/>
        <dbReference type="ChEBI" id="CHEBI:18277"/>
        <dbReference type="ChEBI" id="CHEBI:58613"/>
        <dbReference type="EC" id="5.3.1.24"/>
    </reaction>
</comment>
<evidence type="ECO:0000256" key="3">
    <source>
        <dbReference type="ARBA" id="ARBA00012572"/>
    </source>
</evidence>
<keyword evidence="12" id="KW-1185">Reference proteome</keyword>
<comment type="caution">
    <text evidence="11">The sequence shown here is derived from an EMBL/GenBank/DDBJ whole genome shotgun (WGS) entry which is preliminary data.</text>
</comment>
<dbReference type="InterPro" id="IPR044643">
    <property type="entry name" value="TrpF_fam"/>
</dbReference>
<organism evidence="11 12">
    <name type="scientific">Runella defluvii</name>
    <dbReference type="NCBI Taxonomy" id="370973"/>
    <lineage>
        <taxon>Bacteria</taxon>
        <taxon>Pseudomonadati</taxon>
        <taxon>Bacteroidota</taxon>
        <taxon>Cytophagia</taxon>
        <taxon>Cytophagales</taxon>
        <taxon>Spirosomataceae</taxon>
        <taxon>Runella</taxon>
    </lineage>
</organism>
<dbReference type="CDD" id="cd00405">
    <property type="entry name" value="PRAI"/>
    <property type="match status" value="1"/>
</dbReference>
<feature type="domain" description="N-(5'phosphoribosyl) anthranilate isomerase (PRAI)" evidence="10">
    <location>
        <begin position="8"/>
        <end position="214"/>
    </location>
</feature>
<keyword evidence="8 9" id="KW-0413">Isomerase</keyword>
<evidence type="ECO:0000256" key="1">
    <source>
        <dbReference type="ARBA" id="ARBA00001164"/>
    </source>
</evidence>
<dbReference type="PANTHER" id="PTHR42894">
    <property type="entry name" value="N-(5'-PHOSPHORIBOSYL)ANTHRANILATE ISOMERASE"/>
    <property type="match status" value="1"/>
</dbReference>
<dbReference type="InterPro" id="IPR013785">
    <property type="entry name" value="Aldolase_TIM"/>
</dbReference>
<dbReference type="RefSeq" id="WP_183976843.1">
    <property type="nucleotide sequence ID" value="NZ_JACIBY010000009.1"/>
</dbReference>
<evidence type="ECO:0000256" key="6">
    <source>
        <dbReference type="ARBA" id="ARBA00022822"/>
    </source>
</evidence>
<dbReference type="GO" id="GO:0004640">
    <property type="term" value="F:phosphoribosylanthranilate isomerase activity"/>
    <property type="evidence" value="ECO:0007669"/>
    <property type="project" value="UniProtKB-UniRule"/>
</dbReference>
<evidence type="ECO:0000256" key="2">
    <source>
        <dbReference type="ARBA" id="ARBA00004664"/>
    </source>
</evidence>
<dbReference type="InterPro" id="IPR001240">
    <property type="entry name" value="PRAI_dom"/>
</dbReference>
<comment type="pathway">
    <text evidence="2 9">Amino-acid biosynthesis; L-tryptophan biosynthesis; L-tryptophan from chorismate: step 3/5.</text>
</comment>
<accession>A0A7W6ERU8</accession>
<evidence type="ECO:0000256" key="4">
    <source>
        <dbReference type="ARBA" id="ARBA00022272"/>
    </source>
</evidence>
<evidence type="ECO:0000256" key="5">
    <source>
        <dbReference type="ARBA" id="ARBA00022605"/>
    </source>
</evidence>
<sequence length="220" mass="23792">MRQIPRVKICCISSVAEARLAVAHGASALGLVGKMPSGPGVITDDLIAEIAQQVPPPISTFLLTSETSAASIIEHHQKVNTTTIQMVDALSEGTYRQIRAQLPAVKLVQVIHVIDERTVEEAIEIAQHVDALLLDSGNPNLQVKELGGTGRVHNWELSRKIRESISIPLFLAGGIRAENVREAIETVEPFGLDLCSSVRSNGQLDEQKLATFFEAVFASK</sequence>
<dbReference type="EC" id="5.3.1.24" evidence="3 9"/>
<dbReference type="UniPathway" id="UPA00035">
    <property type="reaction ID" value="UER00042"/>
</dbReference>
<evidence type="ECO:0000256" key="9">
    <source>
        <dbReference type="HAMAP-Rule" id="MF_00135"/>
    </source>
</evidence>
<dbReference type="AlphaFoldDB" id="A0A7W6ERU8"/>
<dbReference type="GO" id="GO:0000162">
    <property type="term" value="P:L-tryptophan biosynthetic process"/>
    <property type="evidence" value="ECO:0007669"/>
    <property type="project" value="UniProtKB-UniRule"/>
</dbReference>
<name>A0A7W6ERU8_9BACT</name>
<proteinExistence type="inferred from homology"/>
<gene>
    <name evidence="9" type="primary">trpF</name>
    <name evidence="11" type="ORF">FHS57_004102</name>
</gene>